<dbReference type="GO" id="GO:0005886">
    <property type="term" value="C:plasma membrane"/>
    <property type="evidence" value="ECO:0007669"/>
    <property type="project" value="UniProtKB-SubCell"/>
</dbReference>
<dbReference type="GO" id="GO:0016746">
    <property type="term" value="F:acyltransferase activity"/>
    <property type="evidence" value="ECO:0007669"/>
    <property type="project" value="UniProtKB-KW"/>
</dbReference>
<dbReference type="OrthoDB" id="9801955at2"/>
<dbReference type="RefSeq" id="WP_108692424.1">
    <property type="nucleotide sequence ID" value="NZ_QCYH01000006.1"/>
</dbReference>
<dbReference type="PANTHER" id="PTHR30606">
    <property type="entry name" value="LIPID A BIOSYNTHESIS LAUROYL ACYLTRANSFERASE"/>
    <property type="match status" value="1"/>
</dbReference>
<name>A0A2T7G5V4_9RHOB</name>
<comment type="subcellular location">
    <subcellularLocation>
        <location evidence="1">Cell inner membrane</location>
    </subcellularLocation>
</comment>
<keyword evidence="4 9" id="KW-0808">Transferase</keyword>
<evidence type="ECO:0000313" key="10">
    <source>
        <dbReference type="Proteomes" id="UP000244446"/>
    </source>
</evidence>
<feature type="transmembrane region" description="Helical" evidence="8">
    <location>
        <begin position="12"/>
        <end position="35"/>
    </location>
</feature>
<accession>A0A2T7G5V4</accession>
<keyword evidence="10" id="KW-1185">Reference proteome</keyword>
<evidence type="ECO:0000256" key="4">
    <source>
        <dbReference type="ARBA" id="ARBA00022679"/>
    </source>
</evidence>
<proteinExistence type="predicted"/>
<dbReference type="CDD" id="cd07984">
    <property type="entry name" value="LPLAT_LABLAT-like"/>
    <property type="match status" value="1"/>
</dbReference>
<keyword evidence="8" id="KW-0812">Transmembrane</keyword>
<dbReference type="GO" id="GO:0009247">
    <property type="term" value="P:glycolipid biosynthetic process"/>
    <property type="evidence" value="ECO:0007669"/>
    <property type="project" value="UniProtKB-ARBA"/>
</dbReference>
<protein>
    <submittedName>
        <fullName evidence="9">Lauroyl acyltransferase</fullName>
    </submittedName>
</protein>
<keyword evidence="6 9" id="KW-0012">Acyltransferase</keyword>
<evidence type="ECO:0000256" key="8">
    <source>
        <dbReference type="SAM" id="Phobius"/>
    </source>
</evidence>
<keyword evidence="2" id="KW-1003">Cell membrane</keyword>
<dbReference type="AlphaFoldDB" id="A0A2T7G5V4"/>
<evidence type="ECO:0000313" key="9">
    <source>
        <dbReference type="EMBL" id="PVA09801.1"/>
    </source>
</evidence>
<organism evidence="9 10">
    <name type="scientific">Pelagivirga sediminicola</name>
    <dbReference type="NCBI Taxonomy" id="2170575"/>
    <lineage>
        <taxon>Bacteria</taxon>
        <taxon>Pseudomonadati</taxon>
        <taxon>Pseudomonadota</taxon>
        <taxon>Alphaproteobacteria</taxon>
        <taxon>Rhodobacterales</taxon>
        <taxon>Paracoccaceae</taxon>
        <taxon>Pelagivirga</taxon>
    </lineage>
</organism>
<reference evidence="9 10" key="1">
    <citation type="submission" date="2018-04" db="EMBL/GenBank/DDBJ databases">
        <title>Pelagivirga bohaiensis gen. nov., sp. nov., a bacterium isolated from the Bohai Sea.</title>
        <authorList>
            <person name="Ji X."/>
        </authorList>
    </citation>
    <scope>NUCLEOTIDE SEQUENCE [LARGE SCALE GENOMIC DNA]</scope>
    <source>
        <strain evidence="9 10">BH-SD19</strain>
    </source>
</reference>
<dbReference type="Pfam" id="PF03279">
    <property type="entry name" value="Lip_A_acyltrans"/>
    <property type="match status" value="1"/>
</dbReference>
<evidence type="ECO:0000256" key="1">
    <source>
        <dbReference type="ARBA" id="ARBA00004533"/>
    </source>
</evidence>
<comment type="caution">
    <text evidence="9">The sequence shown here is derived from an EMBL/GenBank/DDBJ whole genome shotgun (WGS) entry which is preliminary data.</text>
</comment>
<dbReference type="Proteomes" id="UP000244446">
    <property type="component" value="Unassembled WGS sequence"/>
</dbReference>
<feature type="region of interest" description="Disordered" evidence="7">
    <location>
        <begin position="299"/>
        <end position="327"/>
    </location>
</feature>
<gene>
    <name evidence="9" type="ORF">DC366_11820</name>
</gene>
<dbReference type="PANTHER" id="PTHR30606:SF10">
    <property type="entry name" value="PHOSPHATIDYLINOSITOL MANNOSIDE ACYLTRANSFERASE"/>
    <property type="match status" value="1"/>
</dbReference>
<evidence type="ECO:0000256" key="2">
    <source>
        <dbReference type="ARBA" id="ARBA00022475"/>
    </source>
</evidence>
<keyword evidence="3" id="KW-0997">Cell inner membrane</keyword>
<sequence length="327" mass="36044">MSDTKDPAITRLGEYIVSLLLRAPIALAGLMPYAWRIPALGWMTARIVAPLAGYSRRVKENLAFVRPDLPGAQVRHLMRAVPDNAGRNMMEMYSASEFAARARHSPVTGPGLPAIERARAEGRPVIFVTGHLGSFNAARVAMVEQGFEMGVFYRPMKNRYFNVHYTKAMGALSQPMFEQGRRGMVQMTKHLRSGGVLAILNDLNAHGGVPLDFFGKPALTSLVTAELALKFDAPLVPVWGIRRANGLDFDIHVEEPIAPGDPVDMTREFNARLEAQVRAHMDQWFWIHRRWKDGTGEMADRGAERISAQPSGAPDDTDAPASSTSLT</sequence>
<dbReference type="EMBL" id="QCYH01000006">
    <property type="protein sequence ID" value="PVA09801.1"/>
    <property type="molecule type" value="Genomic_DNA"/>
</dbReference>
<dbReference type="InterPro" id="IPR004960">
    <property type="entry name" value="LipA_acyltrans"/>
</dbReference>
<keyword evidence="5 8" id="KW-0472">Membrane</keyword>
<evidence type="ECO:0000256" key="3">
    <source>
        <dbReference type="ARBA" id="ARBA00022519"/>
    </source>
</evidence>
<evidence type="ECO:0000256" key="6">
    <source>
        <dbReference type="ARBA" id="ARBA00023315"/>
    </source>
</evidence>
<evidence type="ECO:0000256" key="5">
    <source>
        <dbReference type="ARBA" id="ARBA00023136"/>
    </source>
</evidence>
<evidence type="ECO:0000256" key="7">
    <source>
        <dbReference type="SAM" id="MobiDB-lite"/>
    </source>
</evidence>
<keyword evidence="8" id="KW-1133">Transmembrane helix</keyword>